<dbReference type="SUPFAM" id="SSF46785">
    <property type="entry name" value="Winged helix' DNA-binding domain"/>
    <property type="match status" value="1"/>
</dbReference>
<evidence type="ECO:0000259" key="5">
    <source>
        <dbReference type="PROSITE" id="PS50931"/>
    </source>
</evidence>
<dbReference type="InterPro" id="IPR000847">
    <property type="entry name" value="LysR_HTH_N"/>
</dbReference>
<dbReference type="InterPro" id="IPR036390">
    <property type="entry name" value="WH_DNA-bd_sf"/>
</dbReference>
<dbReference type="PRINTS" id="PR00039">
    <property type="entry name" value="HTHLYSR"/>
</dbReference>
<dbReference type="Pfam" id="PF00126">
    <property type="entry name" value="HTH_1"/>
    <property type="match status" value="1"/>
</dbReference>
<evidence type="ECO:0000313" key="7">
    <source>
        <dbReference type="Proteomes" id="UP000219994"/>
    </source>
</evidence>
<feature type="domain" description="HTH lysR-type" evidence="5">
    <location>
        <begin position="2"/>
        <end position="59"/>
    </location>
</feature>
<dbReference type="FunFam" id="1.10.10.10:FF:000001">
    <property type="entry name" value="LysR family transcriptional regulator"/>
    <property type="match status" value="1"/>
</dbReference>
<dbReference type="Gene3D" id="3.40.190.10">
    <property type="entry name" value="Periplasmic binding protein-like II"/>
    <property type="match status" value="2"/>
</dbReference>
<dbReference type="Proteomes" id="UP000219994">
    <property type="component" value="Unassembled WGS sequence"/>
</dbReference>
<accession>A0A2A6FTD3</accession>
<keyword evidence="3" id="KW-0238">DNA-binding</keyword>
<dbReference type="EMBL" id="NAEP01000023">
    <property type="protein sequence ID" value="PDQ36155.1"/>
    <property type="molecule type" value="Genomic_DNA"/>
</dbReference>
<dbReference type="SUPFAM" id="SSF53850">
    <property type="entry name" value="Periplasmic binding protein-like II"/>
    <property type="match status" value="1"/>
</dbReference>
<dbReference type="InterPro" id="IPR050176">
    <property type="entry name" value="LTTR"/>
</dbReference>
<sequence length="288" mass="31482">MLEPELLRSYVFVAEALSFSSAGRQLGVSQPTISQRIRRLEKQTGRQLLDRDTHGVTLTESGEAMLSYARRILSAIDEAHAYFAEPHVRGRIRFGSADDLALTHLPGILREFRRNYPSVNLEVTIGQSGALLRQLNTGRLDLIYVRQDPDVSQGKVVRREQFVWGAHRTLHIKATEPLPLVTYQPSSHSRGVALRALEAAHRRWTITCTARDITGILAGVRAGLGASVFPLSMMPPDLVVVGEAAALPELGNVDFVLLENQASAREPLTALSTAITQSAVTMQGAGTT</sequence>
<dbReference type="PROSITE" id="PS50931">
    <property type="entry name" value="HTH_LYSR"/>
    <property type="match status" value="1"/>
</dbReference>
<gene>
    <name evidence="6" type="ORF">B5766_03210</name>
</gene>
<comment type="caution">
    <text evidence="6">The sequence shown here is derived from an EMBL/GenBank/DDBJ whole genome shotgun (WGS) entry which is preliminary data.</text>
</comment>
<name>A0A2A6FTD3_9MICO</name>
<evidence type="ECO:0000256" key="3">
    <source>
        <dbReference type="ARBA" id="ARBA00023125"/>
    </source>
</evidence>
<dbReference type="GO" id="GO:0003677">
    <property type="term" value="F:DNA binding"/>
    <property type="evidence" value="ECO:0007669"/>
    <property type="project" value="UniProtKB-KW"/>
</dbReference>
<comment type="similarity">
    <text evidence="1">Belongs to the LysR transcriptional regulatory family.</text>
</comment>
<dbReference type="PANTHER" id="PTHR30579">
    <property type="entry name" value="TRANSCRIPTIONAL REGULATOR"/>
    <property type="match status" value="1"/>
</dbReference>
<evidence type="ECO:0000313" key="6">
    <source>
        <dbReference type="EMBL" id="PDQ36155.1"/>
    </source>
</evidence>
<dbReference type="Pfam" id="PF03466">
    <property type="entry name" value="LysR_substrate"/>
    <property type="match status" value="1"/>
</dbReference>
<keyword evidence="4" id="KW-0804">Transcription</keyword>
<dbReference type="Gene3D" id="1.10.10.10">
    <property type="entry name" value="Winged helix-like DNA-binding domain superfamily/Winged helix DNA-binding domain"/>
    <property type="match status" value="1"/>
</dbReference>
<protein>
    <submittedName>
        <fullName evidence="6">LysR family transcriptional regulator</fullName>
    </submittedName>
</protein>
<proteinExistence type="inferred from homology"/>
<dbReference type="InterPro" id="IPR036388">
    <property type="entry name" value="WH-like_DNA-bd_sf"/>
</dbReference>
<organism evidence="6 7">
    <name type="scientific">Candidatus Lumbricidiphila eiseniae</name>
    <dbReference type="NCBI Taxonomy" id="1969409"/>
    <lineage>
        <taxon>Bacteria</taxon>
        <taxon>Bacillati</taxon>
        <taxon>Actinomycetota</taxon>
        <taxon>Actinomycetes</taxon>
        <taxon>Micrococcales</taxon>
        <taxon>Microbacteriaceae</taxon>
        <taxon>Candidatus Lumbricidiphila</taxon>
    </lineage>
</organism>
<dbReference type="PANTHER" id="PTHR30579:SF7">
    <property type="entry name" value="HTH-TYPE TRANSCRIPTIONAL REGULATOR LRHA-RELATED"/>
    <property type="match status" value="1"/>
</dbReference>
<reference evidence="7" key="1">
    <citation type="submission" date="2017-03" db="EMBL/GenBank/DDBJ databases">
        <authorList>
            <person name="Lund M.B."/>
        </authorList>
    </citation>
    <scope>NUCLEOTIDE SEQUENCE [LARGE SCALE GENOMIC DNA]</scope>
</reference>
<keyword evidence="2" id="KW-0805">Transcription regulation</keyword>
<dbReference type="InterPro" id="IPR005119">
    <property type="entry name" value="LysR_subst-bd"/>
</dbReference>
<evidence type="ECO:0000256" key="1">
    <source>
        <dbReference type="ARBA" id="ARBA00009437"/>
    </source>
</evidence>
<evidence type="ECO:0000256" key="2">
    <source>
        <dbReference type="ARBA" id="ARBA00023015"/>
    </source>
</evidence>
<evidence type="ECO:0000256" key="4">
    <source>
        <dbReference type="ARBA" id="ARBA00023163"/>
    </source>
</evidence>
<dbReference type="GO" id="GO:0003700">
    <property type="term" value="F:DNA-binding transcription factor activity"/>
    <property type="evidence" value="ECO:0007669"/>
    <property type="project" value="InterPro"/>
</dbReference>
<dbReference type="AlphaFoldDB" id="A0A2A6FTD3"/>